<reference evidence="1 2" key="1">
    <citation type="submission" date="2014-04" db="EMBL/GenBank/DDBJ databases">
        <authorList>
            <consortium name="DOE Joint Genome Institute"/>
            <person name="Kuo A."/>
            <person name="Tarkka M."/>
            <person name="Buscot F."/>
            <person name="Kohler A."/>
            <person name="Nagy L.G."/>
            <person name="Floudas D."/>
            <person name="Copeland A."/>
            <person name="Barry K.W."/>
            <person name="Cichocki N."/>
            <person name="Veneault-Fourrey C."/>
            <person name="LaButti K."/>
            <person name="Lindquist E.A."/>
            <person name="Lipzen A."/>
            <person name="Lundell T."/>
            <person name="Morin E."/>
            <person name="Murat C."/>
            <person name="Sun H."/>
            <person name="Tunlid A."/>
            <person name="Henrissat B."/>
            <person name="Grigoriev I.V."/>
            <person name="Hibbett D.S."/>
            <person name="Martin F."/>
            <person name="Nordberg H.P."/>
            <person name="Cantor M.N."/>
            <person name="Hua S.X."/>
        </authorList>
    </citation>
    <scope>NUCLEOTIDE SEQUENCE [LARGE SCALE GENOMIC DNA]</scope>
    <source>
        <strain evidence="1 2">F 1598</strain>
    </source>
</reference>
<dbReference type="AlphaFoldDB" id="A0A0C3FVX6"/>
<gene>
    <name evidence="1" type="ORF">PILCRDRAFT_432601</name>
</gene>
<proteinExistence type="predicted"/>
<dbReference type="HOGENOM" id="CLU_2414081_0_0_1"/>
<accession>A0A0C3FVX6</accession>
<evidence type="ECO:0000313" key="2">
    <source>
        <dbReference type="Proteomes" id="UP000054166"/>
    </source>
</evidence>
<reference evidence="2" key="2">
    <citation type="submission" date="2015-01" db="EMBL/GenBank/DDBJ databases">
        <title>Evolutionary Origins and Diversification of the Mycorrhizal Mutualists.</title>
        <authorList>
            <consortium name="DOE Joint Genome Institute"/>
            <consortium name="Mycorrhizal Genomics Consortium"/>
            <person name="Kohler A."/>
            <person name="Kuo A."/>
            <person name="Nagy L.G."/>
            <person name="Floudas D."/>
            <person name="Copeland A."/>
            <person name="Barry K.W."/>
            <person name="Cichocki N."/>
            <person name="Veneault-Fourrey C."/>
            <person name="LaButti K."/>
            <person name="Lindquist E.A."/>
            <person name="Lipzen A."/>
            <person name="Lundell T."/>
            <person name="Morin E."/>
            <person name="Murat C."/>
            <person name="Riley R."/>
            <person name="Ohm R."/>
            <person name="Sun H."/>
            <person name="Tunlid A."/>
            <person name="Henrissat B."/>
            <person name="Grigoriev I.V."/>
            <person name="Hibbett D.S."/>
            <person name="Martin F."/>
        </authorList>
    </citation>
    <scope>NUCLEOTIDE SEQUENCE [LARGE SCALE GENOMIC DNA]</scope>
    <source>
        <strain evidence="2">F 1598</strain>
    </source>
</reference>
<keyword evidence="2" id="KW-1185">Reference proteome</keyword>
<sequence>MNIVPSYHNAPFDPQSLPLSPNLYLPITHQVHSYKACAETRISHTMRPASMVLLLLALSNSFASEVSAILHNATCQQIAGAISLASNIYYPG</sequence>
<evidence type="ECO:0000313" key="1">
    <source>
        <dbReference type="EMBL" id="KIM83659.1"/>
    </source>
</evidence>
<dbReference type="EMBL" id="KN832990">
    <property type="protein sequence ID" value="KIM83659.1"/>
    <property type="molecule type" value="Genomic_DNA"/>
</dbReference>
<protein>
    <submittedName>
        <fullName evidence="1">Uncharacterized protein</fullName>
    </submittedName>
</protein>
<dbReference type="InParanoid" id="A0A0C3FVX6"/>
<organism evidence="1 2">
    <name type="scientific">Piloderma croceum (strain F 1598)</name>
    <dbReference type="NCBI Taxonomy" id="765440"/>
    <lineage>
        <taxon>Eukaryota</taxon>
        <taxon>Fungi</taxon>
        <taxon>Dikarya</taxon>
        <taxon>Basidiomycota</taxon>
        <taxon>Agaricomycotina</taxon>
        <taxon>Agaricomycetes</taxon>
        <taxon>Agaricomycetidae</taxon>
        <taxon>Atheliales</taxon>
        <taxon>Atheliaceae</taxon>
        <taxon>Piloderma</taxon>
    </lineage>
</organism>
<name>A0A0C3FVX6_PILCF</name>
<dbReference type="Proteomes" id="UP000054166">
    <property type="component" value="Unassembled WGS sequence"/>
</dbReference>